<evidence type="ECO:0000256" key="1">
    <source>
        <dbReference type="ARBA" id="ARBA00022722"/>
    </source>
</evidence>
<proteinExistence type="predicted"/>
<dbReference type="Pfam" id="PF09520">
    <property type="entry name" value="RE_TdeIII"/>
    <property type="match status" value="1"/>
</dbReference>
<evidence type="ECO:0000256" key="2">
    <source>
        <dbReference type="ARBA" id="ARBA00022747"/>
    </source>
</evidence>
<accession>A0A644URH8</accession>
<evidence type="ECO:0000256" key="6">
    <source>
        <dbReference type="ARBA" id="ARBA00093790"/>
    </source>
</evidence>
<evidence type="ECO:0000256" key="3">
    <source>
        <dbReference type="ARBA" id="ARBA00022759"/>
    </source>
</evidence>
<comment type="catalytic activity">
    <reaction evidence="5">
        <text>Endonucleolytic cleavage of DNA to give specific double-stranded fragments with terminal 5'-phosphates.</text>
        <dbReference type="EC" id="3.1.21.4"/>
    </reaction>
</comment>
<comment type="caution">
    <text evidence="7">The sequence shown here is derived from an EMBL/GenBank/DDBJ whole genome shotgun (WGS) entry which is preliminary data.</text>
</comment>
<dbReference type="EC" id="3.1.21.4" evidence="6"/>
<dbReference type="GO" id="GO:0009036">
    <property type="term" value="F:type II site-specific deoxyribonuclease activity"/>
    <property type="evidence" value="ECO:0007669"/>
    <property type="project" value="InterPro"/>
</dbReference>
<dbReference type="InterPro" id="IPR019045">
    <property type="entry name" value="Restrct_endonuc_II_HinfI"/>
</dbReference>
<keyword evidence="3" id="KW-0255">Endonuclease</keyword>
<keyword evidence="2" id="KW-0680">Restriction system</keyword>
<sequence>MALTNNQINNIEETLKCSLRNKFEKYNPEPAVMPFHTRLLGKDRLALYSFIHSLNTSFGTSIFEPVALALGKTRFDNANNQVTAGKFISKKAEEVIQDIMNNLIAGRTKPNKEEEIERIREVCQEGEMIEIKPTKVDVYFSNKDNTYYLFDIKTAKPNMGGFKEFKRTLLEWVAVTLSENPTANIHTLIAIPYNPYEPKPYSRWTMAGMLDLEKELKVAEEFWDFIGGEGAYKDLLDCFESVGIEMRDEIDEYFTRFK</sequence>
<keyword evidence="4" id="KW-0378">Hydrolase</keyword>
<gene>
    <name evidence="7" type="ORF">SDC9_27424</name>
</gene>
<keyword evidence="1" id="KW-0540">Nuclease</keyword>
<dbReference type="GO" id="GO:0003677">
    <property type="term" value="F:DNA binding"/>
    <property type="evidence" value="ECO:0007669"/>
    <property type="project" value="InterPro"/>
</dbReference>
<organism evidence="7">
    <name type="scientific">bioreactor metagenome</name>
    <dbReference type="NCBI Taxonomy" id="1076179"/>
    <lineage>
        <taxon>unclassified sequences</taxon>
        <taxon>metagenomes</taxon>
        <taxon>ecological metagenomes</taxon>
    </lineage>
</organism>
<dbReference type="GO" id="GO:0009307">
    <property type="term" value="P:DNA restriction-modification system"/>
    <property type="evidence" value="ECO:0007669"/>
    <property type="project" value="InterPro"/>
</dbReference>
<evidence type="ECO:0000256" key="4">
    <source>
        <dbReference type="ARBA" id="ARBA00022801"/>
    </source>
</evidence>
<protein>
    <recommendedName>
        <fullName evidence="6">type II site-specific deoxyribonuclease</fullName>
        <ecNumber evidence="6">3.1.21.4</ecNumber>
    </recommendedName>
</protein>
<reference evidence="7" key="1">
    <citation type="submission" date="2019-08" db="EMBL/GenBank/DDBJ databases">
        <authorList>
            <person name="Kucharzyk K."/>
            <person name="Murdoch R.W."/>
            <person name="Higgins S."/>
            <person name="Loffler F."/>
        </authorList>
    </citation>
    <scope>NUCLEOTIDE SEQUENCE</scope>
</reference>
<dbReference type="AlphaFoldDB" id="A0A644URH8"/>
<evidence type="ECO:0000256" key="5">
    <source>
        <dbReference type="ARBA" id="ARBA00093760"/>
    </source>
</evidence>
<dbReference type="EMBL" id="VSSQ01000150">
    <property type="protein sequence ID" value="MPL81504.1"/>
    <property type="molecule type" value="Genomic_DNA"/>
</dbReference>
<evidence type="ECO:0000313" key="7">
    <source>
        <dbReference type="EMBL" id="MPL81504.1"/>
    </source>
</evidence>
<name>A0A644URH8_9ZZZZ</name>